<dbReference type="PROSITE" id="PS50262">
    <property type="entry name" value="G_PROTEIN_RECEP_F1_2"/>
    <property type="match status" value="1"/>
</dbReference>
<dbReference type="Proteomes" id="UP001177023">
    <property type="component" value="Unassembled WGS sequence"/>
</dbReference>
<evidence type="ECO:0000256" key="9">
    <source>
        <dbReference type="RuleBase" id="RU000688"/>
    </source>
</evidence>
<keyword evidence="8 9" id="KW-0807">Transducer</keyword>
<dbReference type="SUPFAM" id="SSF81321">
    <property type="entry name" value="Family A G protein-coupled receptor-like"/>
    <property type="match status" value="1"/>
</dbReference>
<keyword evidence="3 9" id="KW-0812">Transmembrane</keyword>
<feature type="transmembrane region" description="Helical" evidence="10">
    <location>
        <begin position="6"/>
        <end position="30"/>
    </location>
</feature>
<protein>
    <recommendedName>
        <fullName evidence="11">G-protein coupled receptors family 1 profile domain-containing protein</fullName>
    </recommendedName>
</protein>
<keyword evidence="13" id="KW-1185">Reference proteome</keyword>
<keyword evidence="4 10" id="KW-1133">Transmembrane helix</keyword>
<evidence type="ECO:0000313" key="12">
    <source>
        <dbReference type="EMBL" id="CAJ0586963.1"/>
    </source>
</evidence>
<feature type="transmembrane region" description="Helical" evidence="10">
    <location>
        <begin position="233"/>
        <end position="254"/>
    </location>
</feature>
<dbReference type="Pfam" id="PF00001">
    <property type="entry name" value="7tm_1"/>
    <property type="match status" value="1"/>
</dbReference>
<evidence type="ECO:0000256" key="1">
    <source>
        <dbReference type="ARBA" id="ARBA00004651"/>
    </source>
</evidence>
<sequence length="382" mass="43237">MLFHYSAAALYIITVNVGIIGNGWVISSVLRSRRPKNNMANNSPSDRLRMYIACLAVVDLTVLMALLVRTLYLLLPEMRLDMMSCRAVFLLEMSVKFASITCLSCISIERYVTIRKPFSTRIRKRFIQFIPLFGILAMSSILAAIFMETYSVVVTQEATNCILRWPTTSGWSRAAAFLVGIAFTLSLAIIASNYGQIVRHVRRKFTKRRQRVVANSRAGEVNEPKYMREMTNAIIRVGVFHVVCYAPFCIFQLLPSESVYSQLVASLRQFDNFTDFSVMQCVLFVVNWLTYANAAGDWVFYAALNRDLRNLIRLMSERRKRSTLSQNCSPSNLHRSLRQQVQTSLRFFQSINSYRSSAGGSFDESAGPLGGPQIATPKCVLL</sequence>
<dbReference type="GO" id="GO:0005886">
    <property type="term" value="C:plasma membrane"/>
    <property type="evidence" value="ECO:0007669"/>
    <property type="project" value="UniProtKB-SubCell"/>
</dbReference>
<dbReference type="PRINTS" id="PR00237">
    <property type="entry name" value="GPCRRHODOPSN"/>
</dbReference>
<feature type="transmembrane region" description="Helical" evidence="10">
    <location>
        <begin position="51"/>
        <end position="75"/>
    </location>
</feature>
<dbReference type="InterPro" id="IPR000276">
    <property type="entry name" value="GPCR_Rhodpsn"/>
</dbReference>
<evidence type="ECO:0000256" key="7">
    <source>
        <dbReference type="ARBA" id="ARBA00023170"/>
    </source>
</evidence>
<accession>A0AA36DGU6</accession>
<evidence type="ECO:0000256" key="2">
    <source>
        <dbReference type="ARBA" id="ARBA00022475"/>
    </source>
</evidence>
<feature type="non-terminal residue" evidence="12">
    <location>
        <position position="1"/>
    </location>
</feature>
<dbReference type="Gene3D" id="1.20.1070.10">
    <property type="entry name" value="Rhodopsin 7-helix transmembrane proteins"/>
    <property type="match status" value="1"/>
</dbReference>
<dbReference type="EMBL" id="CATQJA010002709">
    <property type="protein sequence ID" value="CAJ0586963.1"/>
    <property type="molecule type" value="Genomic_DNA"/>
</dbReference>
<evidence type="ECO:0000313" key="13">
    <source>
        <dbReference type="Proteomes" id="UP001177023"/>
    </source>
</evidence>
<evidence type="ECO:0000259" key="11">
    <source>
        <dbReference type="PROSITE" id="PS50262"/>
    </source>
</evidence>
<dbReference type="GO" id="GO:0007218">
    <property type="term" value="P:neuropeptide signaling pathway"/>
    <property type="evidence" value="ECO:0007669"/>
    <property type="project" value="TreeGrafter"/>
</dbReference>
<keyword evidence="7 9" id="KW-0675">Receptor</keyword>
<dbReference type="GO" id="GO:0042923">
    <property type="term" value="F:neuropeptide binding"/>
    <property type="evidence" value="ECO:0007669"/>
    <property type="project" value="TreeGrafter"/>
</dbReference>
<feature type="transmembrane region" description="Helical" evidence="10">
    <location>
        <begin position="174"/>
        <end position="194"/>
    </location>
</feature>
<comment type="similarity">
    <text evidence="9">Belongs to the G-protein coupled receptor 1 family.</text>
</comment>
<feature type="domain" description="G-protein coupled receptors family 1 profile" evidence="11">
    <location>
        <begin position="21"/>
        <end position="301"/>
    </location>
</feature>
<dbReference type="AlphaFoldDB" id="A0AA36DGU6"/>
<feature type="transmembrane region" description="Helical" evidence="10">
    <location>
        <begin position="277"/>
        <end position="304"/>
    </location>
</feature>
<evidence type="ECO:0000256" key="10">
    <source>
        <dbReference type="SAM" id="Phobius"/>
    </source>
</evidence>
<evidence type="ECO:0000256" key="8">
    <source>
        <dbReference type="ARBA" id="ARBA00023224"/>
    </source>
</evidence>
<comment type="subcellular location">
    <subcellularLocation>
        <location evidence="1">Cell membrane</location>
        <topology evidence="1">Multi-pass membrane protein</topology>
    </subcellularLocation>
</comment>
<feature type="transmembrane region" description="Helical" evidence="10">
    <location>
        <begin position="129"/>
        <end position="147"/>
    </location>
</feature>
<name>A0AA36DGU6_9BILA</name>
<dbReference type="GO" id="GO:0043005">
    <property type="term" value="C:neuron projection"/>
    <property type="evidence" value="ECO:0007669"/>
    <property type="project" value="TreeGrafter"/>
</dbReference>
<evidence type="ECO:0000256" key="5">
    <source>
        <dbReference type="ARBA" id="ARBA00023040"/>
    </source>
</evidence>
<dbReference type="PROSITE" id="PS00237">
    <property type="entry name" value="G_PROTEIN_RECEP_F1_1"/>
    <property type="match status" value="1"/>
</dbReference>
<keyword evidence="5 9" id="KW-0297">G-protein coupled receptor</keyword>
<dbReference type="CDD" id="cd00637">
    <property type="entry name" value="7tm_classA_rhodopsin-like"/>
    <property type="match status" value="1"/>
</dbReference>
<keyword evidence="6 10" id="KW-0472">Membrane</keyword>
<dbReference type="GO" id="GO:0004930">
    <property type="term" value="F:G protein-coupled receptor activity"/>
    <property type="evidence" value="ECO:0007669"/>
    <property type="project" value="UniProtKB-KW"/>
</dbReference>
<dbReference type="PANTHER" id="PTHR24229">
    <property type="entry name" value="NEUROPEPTIDES RECEPTOR"/>
    <property type="match status" value="1"/>
</dbReference>
<evidence type="ECO:0000256" key="6">
    <source>
        <dbReference type="ARBA" id="ARBA00023136"/>
    </source>
</evidence>
<comment type="caution">
    <text evidence="12">The sequence shown here is derived from an EMBL/GenBank/DDBJ whole genome shotgun (WGS) entry which is preliminary data.</text>
</comment>
<reference evidence="12" key="1">
    <citation type="submission" date="2023-06" db="EMBL/GenBank/DDBJ databases">
        <authorList>
            <person name="Delattre M."/>
        </authorList>
    </citation>
    <scope>NUCLEOTIDE SEQUENCE</scope>
    <source>
        <strain evidence="12">AF72</strain>
    </source>
</reference>
<organism evidence="12 13">
    <name type="scientific">Mesorhabditis spiculigera</name>
    <dbReference type="NCBI Taxonomy" id="96644"/>
    <lineage>
        <taxon>Eukaryota</taxon>
        <taxon>Metazoa</taxon>
        <taxon>Ecdysozoa</taxon>
        <taxon>Nematoda</taxon>
        <taxon>Chromadorea</taxon>
        <taxon>Rhabditida</taxon>
        <taxon>Rhabditina</taxon>
        <taxon>Rhabditomorpha</taxon>
        <taxon>Rhabditoidea</taxon>
        <taxon>Rhabditidae</taxon>
        <taxon>Mesorhabditinae</taxon>
        <taxon>Mesorhabditis</taxon>
    </lineage>
</organism>
<evidence type="ECO:0000256" key="4">
    <source>
        <dbReference type="ARBA" id="ARBA00022989"/>
    </source>
</evidence>
<feature type="transmembrane region" description="Helical" evidence="10">
    <location>
        <begin position="87"/>
        <end position="108"/>
    </location>
</feature>
<dbReference type="InterPro" id="IPR017452">
    <property type="entry name" value="GPCR_Rhodpsn_7TM"/>
</dbReference>
<proteinExistence type="inferred from homology"/>
<keyword evidence="2" id="KW-1003">Cell membrane</keyword>
<evidence type="ECO:0000256" key="3">
    <source>
        <dbReference type="ARBA" id="ARBA00022692"/>
    </source>
</evidence>
<dbReference type="PANTHER" id="PTHR24229:SF40">
    <property type="entry name" value="ALLATOSTATIN C RECEPTOR 1-RELATED"/>
    <property type="match status" value="1"/>
</dbReference>
<gene>
    <name evidence="12" type="ORF">MSPICULIGERA_LOCUS24943</name>
</gene>